<dbReference type="GO" id="GO:0003677">
    <property type="term" value="F:DNA binding"/>
    <property type="evidence" value="ECO:0007669"/>
    <property type="project" value="InterPro"/>
</dbReference>
<dbReference type="PROSITE" id="PS50943">
    <property type="entry name" value="HTH_CROC1"/>
    <property type="match status" value="1"/>
</dbReference>
<name>A0A2J4XZV1_9ENTR</name>
<accession>A0A2J4XZV1</accession>
<reference evidence="2 3" key="1">
    <citation type="submission" date="2017-11" db="EMBL/GenBank/DDBJ databases">
        <authorList>
            <person name="Han C.G."/>
        </authorList>
    </citation>
    <scope>NUCLEOTIDE SEQUENCE [LARGE SCALE GENOMIC DNA]</scope>
    <source>
        <strain evidence="2 3">A2</strain>
    </source>
</reference>
<gene>
    <name evidence="2" type="ORF">CWM85_37660</name>
</gene>
<evidence type="ECO:0000313" key="2">
    <source>
        <dbReference type="EMBL" id="PLM44073.1"/>
    </source>
</evidence>
<dbReference type="AlphaFoldDB" id="A0A2J4XZV1"/>
<dbReference type="Proteomes" id="UP000234661">
    <property type="component" value="Unassembled WGS sequence"/>
</dbReference>
<proteinExistence type="predicted"/>
<dbReference type="InterPro" id="IPR001387">
    <property type="entry name" value="Cro/C1-type_HTH"/>
</dbReference>
<dbReference type="InterPro" id="IPR010982">
    <property type="entry name" value="Lambda_DNA-bd_dom_sf"/>
</dbReference>
<organism evidence="2 3">
    <name type="scientific">Klebsiella michiganensis</name>
    <dbReference type="NCBI Taxonomy" id="1134687"/>
    <lineage>
        <taxon>Bacteria</taxon>
        <taxon>Pseudomonadati</taxon>
        <taxon>Pseudomonadota</taxon>
        <taxon>Gammaproteobacteria</taxon>
        <taxon>Enterobacterales</taxon>
        <taxon>Enterobacteriaceae</taxon>
        <taxon>Klebsiella/Raoultella group</taxon>
        <taxon>Klebsiella</taxon>
    </lineage>
</organism>
<comment type="caution">
    <text evidence="2">The sequence shown here is derived from an EMBL/GenBank/DDBJ whole genome shotgun (WGS) entry which is preliminary data.</text>
</comment>
<dbReference type="EMBL" id="PIET01002173">
    <property type="protein sequence ID" value="PLM44073.1"/>
    <property type="molecule type" value="Genomic_DNA"/>
</dbReference>
<protein>
    <submittedName>
        <fullName evidence="2">Plasmid replication protein</fullName>
    </submittedName>
</protein>
<evidence type="ECO:0000313" key="3">
    <source>
        <dbReference type="Proteomes" id="UP000234661"/>
    </source>
</evidence>
<sequence length="91" mass="10915">MIIKKRMKRPMTQKAMAEKFGVSVSTVKNYISLPREDYLKEAEEKRLIAFNLRSSGLKWKEVAERMNTTEYSAIAYYRRYLSLQKKQYKPR</sequence>
<feature type="domain" description="HTH cro/C1-type" evidence="1">
    <location>
        <begin position="2"/>
        <end position="30"/>
    </location>
</feature>
<dbReference type="RefSeq" id="WP_116280443.1">
    <property type="nucleotide sequence ID" value="NZ_CP085764.1"/>
</dbReference>
<dbReference type="SUPFAM" id="SSF47413">
    <property type="entry name" value="lambda repressor-like DNA-binding domains"/>
    <property type="match status" value="1"/>
</dbReference>
<reference evidence="2 3" key="2">
    <citation type="submission" date="2018-01" db="EMBL/GenBank/DDBJ databases">
        <title>Genomic study of Klebsiella pneumoniae.</title>
        <authorList>
            <person name="Yang Y."/>
            <person name="Bicalho R."/>
        </authorList>
    </citation>
    <scope>NUCLEOTIDE SEQUENCE [LARGE SCALE GENOMIC DNA]</scope>
    <source>
        <strain evidence="2 3">A2</strain>
    </source>
</reference>
<evidence type="ECO:0000259" key="1">
    <source>
        <dbReference type="PROSITE" id="PS50943"/>
    </source>
</evidence>
<dbReference type="Gene3D" id="1.10.260.40">
    <property type="entry name" value="lambda repressor-like DNA-binding domains"/>
    <property type="match status" value="1"/>
</dbReference>